<dbReference type="GO" id="GO:0047736">
    <property type="term" value="F:cellobiose epimerase activity"/>
    <property type="evidence" value="ECO:0007669"/>
    <property type="project" value="UniProtKB-UniRule"/>
</dbReference>
<dbReference type="HAMAP" id="MF_00929">
    <property type="entry name" value="Cellobiose_2_epim"/>
    <property type="match status" value="1"/>
</dbReference>
<dbReference type="Gene3D" id="1.50.10.10">
    <property type="match status" value="1"/>
</dbReference>
<sequence length="394" mass="45898">MEYSREMQDQLESILSYWKQNAPDITNGGFIGKIDHDNKPYPEAPKGSVLNSRILWAFSAAFQVTHNKEHLDIAKRAYDYIQTYFLDKEYGGIYWTVDYNGTPLDTKMQVYALAFAVYGMSELYKIWPDEALKQTAIGLYRDIVNHSYDSKYGGYIEALSRDWKELGDLRLSAKDANERKSMNTHLHVLEAFANLYTIWPDEKLKQQVEELIQLFLDHIISPDTHHLVLFFDDSWNKRSEVISYGHDIEAAWLVQEAAELVGNKSLLEEVKYQTILLTEAACEGLDDDGGLWYEYDPVNNHWIRQKHSWPQAEAMVGFLNAWQISGEDVYLQHSLKSWQFVKDHILDKKGGEWYWGVEKDYAPMTREDKVGIWKCPYHNSRACIEVIRRIASLK</sequence>
<evidence type="ECO:0000256" key="4">
    <source>
        <dbReference type="HAMAP-Rule" id="MF_00929"/>
    </source>
</evidence>
<dbReference type="EMBL" id="FQUU01000001">
    <property type="protein sequence ID" value="SHE31745.1"/>
    <property type="molecule type" value="Genomic_DNA"/>
</dbReference>
<dbReference type="InterPro" id="IPR012341">
    <property type="entry name" value="6hp_glycosidase-like_sf"/>
</dbReference>
<keyword evidence="6" id="KW-1185">Reference proteome</keyword>
<gene>
    <name evidence="5" type="ORF">SAMN02745131_00122</name>
</gene>
<proteinExistence type="inferred from homology"/>
<dbReference type="Pfam" id="PF07221">
    <property type="entry name" value="GlcNAc_2-epim"/>
    <property type="match status" value="1"/>
</dbReference>
<dbReference type="InterPro" id="IPR028584">
    <property type="entry name" value="Cellobiose_2_epim"/>
</dbReference>
<evidence type="ECO:0000313" key="6">
    <source>
        <dbReference type="Proteomes" id="UP000184048"/>
    </source>
</evidence>
<evidence type="ECO:0000313" key="5">
    <source>
        <dbReference type="EMBL" id="SHE31745.1"/>
    </source>
</evidence>
<dbReference type="EC" id="5.1.3.11" evidence="4"/>
<comment type="similarity">
    <text evidence="2">Belongs to the N-acylglucosamine 2-epimerase family.</text>
</comment>
<dbReference type="AlphaFoldDB" id="A0A1M4SHR4"/>
<dbReference type="PANTHER" id="PTHR15108">
    <property type="entry name" value="N-ACYLGLUCOSAMINE-2-EPIMERASE"/>
    <property type="match status" value="1"/>
</dbReference>
<comment type="similarity">
    <text evidence="4">Belongs to the cellobiose 2-epimerase family.</text>
</comment>
<dbReference type="InterPro" id="IPR010819">
    <property type="entry name" value="AGE/CE"/>
</dbReference>
<name>A0A1M4SHR4_9BACT</name>
<dbReference type="GO" id="GO:0005975">
    <property type="term" value="P:carbohydrate metabolic process"/>
    <property type="evidence" value="ECO:0007669"/>
    <property type="project" value="InterPro"/>
</dbReference>
<protein>
    <recommendedName>
        <fullName evidence="4">Cellobiose 2-epimerase</fullName>
        <shortName evidence="4">CE</shortName>
        <ecNumber evidence="4">5.1.3.11</ecNumber>
    </recommendedName>
</protein>
<comment type="function">
    <text evidence="4">Catalyzes the reversible epimerization of cellobiose to 4-O-beta-D-glucopyranosyl-D-mannose (Glc-Man).</text>
</comment>
<reference evidence="5 6" key="1">
    <citation type="submission" date="2016-11" db="EMBL/GenBank/DDBJ databases">
        <authorList>
            <person name="Jaros S."/>
            <person name="Januszkiewicz K."/>
            <person name="Wedrychowicz H."/>
        </authorList>
    </citation>
    <scope>NUCLEOTIDE SEQUENCE [LARGE SCALE GENOMIC DNA]</scope>
    <source>
        <strain evidence="5 6">DSM 18119</strain>
    </source>
</reference>
<evidence type="ECO:0000256" key="1">
    <source>
        <dbReference type="ARBA" id="ARBA00001470"/>
    </source>
</evidence>
<evidence type="ECO:0000256" key="3">
    <source>
        <dbReference type="ARBA" id="ARBA00023235"/>
    </source>
</evidence>
<dbReference type="SUPFAM" id="SSF48208">
    <property type="entry name" value="Six-hairpin glycosidases"/>
    <property type="match status" value="1"/>
</dbReference>
<dbReference type="STRING" id="1121884.SAMN02745131_00122"/>
<organism evidence="5 6">
    <name type="scientific">Flavisolibacter ginsengisoli DSM 18119</name>
    <dbReference type="NCBI Taxonomy" id="1121884"/>
    <lineage>
        <taxon>Bacteria</taxon>
        <taxon>Pseudomonadati</taxon>
        <taxon>Bacteroidota</taxon>
        <taxon>Chitinophagia</taxon>
        <taxon>Chitinophagales</taxon>
        <taxon>Chitinophagaceae</taxon>
        <taxon>Flavisolibacter</taxon>
    </lineage>
</organism>
<keyword evidence="3 4" id="KW-0413">Isomerase</keyword>
<dbReference type="Proteomes" id="UP000184048">
    <property type="component" value="Unassembled WGS sequence"/>
</dbReference>
<evidence type="ECO:0000256" key="2">
    <source>
        <dbReference type="ARBA" id="ARBA00008558"/>
    </source>
</evidence>
<dbReference type="InterPro" id="IPR008928">
    <property type="entry name" value="6-hairpin_glycosidase_sf"/>
</dbReference>
<accession>A0A1M4SHR4</accession>
<comment type="catalytic activity">
    <reaction evidence="1 4">
        <text>D-cellobiose = beta-D-glucosyl-(1-&gt;4)-D-mannopyranose</text>
        <dbReference type="Rhea" id="RHEA:23384"/>
        <dbReference type="ChEBI" id="CHEBI:17057"/>
        <dbReference type="ChEBI" id="CHEBI:47931"/>
        <dbReference type="EC" id="5.1.3.11"/>
    </reaction>
</comment>